<dbReference type="InterPro" id="IPR013148">
    <property type="entry name" value="Glyco_hydro_32_N"/>
</dbReference>
<evidence type="ECO:0000256" key="2">
    <source>
        <dbReference type="ARBA" id="ARBA00022801"/>
    </source>
</evidence>
<dbReference type="SUPFAM" id="SSF75005">
    <property type="entry name" value="Arabinanase/levansucrase/invertase"/>
    <property type="match status" value="1"/>
</dbReference>
<evidence type="ECO:0000313" key="5">
    <source>
        <dbReference type="EMBL" id="HIX06106.1"/>
    </source>
</evidence>
<gene>
    <name evidence="5" type="ORF">H9865_08420</name>
</gene>
<comment type="similarity">
    <text evidence="1">Belongs to the glycosyl hydrolase 32 family.</text>
</comment>
<feature type="domain" description="Glycosyl hydrolase family 32 N-terminal" evidence="4">
    <location>
        <begin position="26"/>
        <end position="123"/>
    </location>
</feature>
<dbReference type="PANTHER" id="PTHR35279">
    <property type="match status" value="1"/>
</dbReference>
<dbReference type="Proteomes" id="UP000824193">
    <property type="component" value="Unassembled WGS sequence"/>
</dbReference>
<dbReference type="Pfam" id="PF00251">
    <property type="entry name" value="Glyco_hydro_32N"/>
    <property type="match status" value="1"/>
</dbReference>
<organism evidence="5 6">
    <name type="scientific">Candidatus Allofournierella pullicola</name>
    <dbReference type="NCBI Taxonomy" id="2838596"/>
    <lineage>
        <taxon>Bacteria</taxon>
        <taxon>Bacillati</taxon>
        <taxon>Bacillota</taxon>
        <taxon>Clostridia</taxon>
        <taxon>Eubacteriales</taxon>
        <taxon>Oscillospiraceae</taxon>
        <taxon>Allofournierella</taxon>
    </lineage>
</organism>
<name>A0A9D1V506_9FIRM</name>
<reference evidence="5" key="1">
    <citation type="journal article" date="2021" name="PeerJ">
        <title>Extensive microbial diversity within the chicken gut microbiome revealed by metagenomics and culture.</title>
        <authorList>
            <person name="Gilroy R."/>
            <person name="Ravi A."/>
            <person name="Getino M."/>
            <person name="Pursley I."/>
            <person name="Horton D.L."/>
            <person name="Alikhan N.F."/>
            <person name="Baker D."/>
            <person name="Gharbi K."/>
            <person name="Hall N."/>
            <person name="Watson M."/>
            <person name="Adriaenssens E.M."/>
            <person name="Foster-Nyarko E."/>
            <person name="Jarju S."/>
            <person name="Secka A."/>
            <person name="Antonio M."/>
            <person name="Oren A."/>
            <person name="Chaudhuri R.R."/>
            <person name="La Ragione R."/>
            <person name="Hildebrand F."/>
            <person name="Pallen M.J."/>
        </authorList>
    </citation>
    <scope>NUCLEOTIDE SEQUENCE</scope>
    <source>
        <strain evidence="5">2239</strain>
    </source>
</reference>
<dbReference type="InterPro" id="IPR023296">
    <property type="entry name" value="Glyco_hydro_beta-prop_sf"/>
</dbReference>
<protein>
    <recommendedName>
        <fullName evidence="4">Glycosyl hydrolase family 32 N-terminal domain-containing protein</fullName>
    </recommendedName>
</protein>
<dbReference type="Gene3D" id="2.115.10.20">
    <property type="entry name" value="Glycosyl hydrolase domain, family 43"/>
    <property type="match status" value="1"/>
</dbReference>
<dbReference type="EMBL" id="DXFW01000024">
    <property type="protein sequence ID" value="HIX06106.1"/>
    <property type="molecule type" value="Genomic_DNA"/>
</dbReference>
<keyword evidence="2" id="KW-0378">Hydrolase</keyword>
<proteinExistence type="inferred from homology"/>
<dbReference type="PANTHER" id="PTHR35279:SF1">
    <property type="entry name" value="ARABINANASE_LEVANSUCRASE_INVERTASE"/>
    <property type="match status" value="1"/>
</dbReference>
<dbReference type="AlphaFoldDB" id="A0A9D1V506"/>
<dbReference type="GO" id="GO:0016798">
    <property type="term" value="F:hydrolase activity, acting on glycosyl bonds"/>
    <property type="evidence" value="ECO:0007669"/>
    <property type="project" value="UniProtKB-KW"/>
</dbReference>
<evidence type="ECO:0000313" key="6">
    <source>
        <dbReference type="Proteomes" id="UP000824193"/>
    </source>
</evidence>
<evidence type="ECO:0000259" key="4">
    <source>
        <dbReference type="Pfam" id="PF00251"/>
    </source>
</evidence>
<evidence type="ECO:0000256" key="1">
    <source>
        <dbReference type="ARBA" id="ARBA00009902"/>
    </source>
</evidence>
<reference evidence="5" key="2">
    <citation type="submission" date="2021-04" db="EMBL/GenBank/DDBJ databases">
        <authorList>
            <person name="Gilroy R."/>
        </authorList>
    </citation>
    <scope>NUCLEOTIDE SEQUENCE</scope>
    <source>
        <strain evidence="5">2239</strain>
    </source>
</reference>
<comment type="caution">
    <text evidence="5">The sequence shown here is derived from an EMBL/GenBank/DDBJ whole genome shotgun (WGS) entry which is preliminary data.</text>
</comment>
<sequence>MNIPKELGRVRRAAHPTQGLPSDNNHDPSNILFYNGKYYLWYTQHVHDLPYGHYTGCKIMCVTSADGENWDEPFDALLPGEPGSWDAGGVLTANVIFAEGKYYMWYSGVGENYSDEAPQPRSCSWAVADTPDGPFVRKSGGPAFGPGAPGEWDDFGVDDITALFWNGEWRIYYKGSNSREHDADMTQLGFARAPSIEGPYRRDPHSPVIRGHAFSLWPYKGGLLLLSGLKHKAHEGYIYRGNWHDPTGHQYLYYSEDGVCFEPCCEFENRASGIFVPQGAAADDISSMWGVAVNTRSSHFERYIERFDFEVGGE</sequence>
<keyword evidence="3" id="KW-0326">Glycosidase</keyword>
<accession>A0A9D1V506</accession>
<evidence type="ECO:0000256" key="3">
    <source>
        <dbReference type="ARBA" id="ARBA00023295"/>
    </source>
</evidence>